<dbReference type="InterPro" id="IPR052897">
    <property type="entry name" value="Sec-Metab_Biosynth_Hydrolase"/>
</dbReference>
<comment type="caution">
    <text evidence="2">The sequence shown here is derived from an EMBL/GenBank/DDBJ whole genome shotgun (WGS) entry which is preliminary data.</text>
</comment>
<evidence type="ECO:0000259" key="1">
    <source>
        <dbReference type="Pfam" id="PF12697"/>
    </source>
</evidence>
<dbReference type="InterPro" id="IPR029058">
    <property type="entry name" value="AB_hydrolase_fold"/>
</dbReference>
<accession>A0ABR5IZG3</accession>
<feature type="domain" description="AB hydrolase-1" evidence="1">
    <location>
        <begin position="22"/>
        <end position="233"/>
    </location>
</feature>
<dbReference type="PANTHER" id="PTHR37017:SF11">
    <property type="entry name" value="ESTERASE_LIPASE_THIOESTERASE DOMAIN-CONTAINING PROTEIN"/>
    <property type="match status" value="1"/>
</dbReference>
<evidence type="ECO:0000313" key="2">
    <source>
        <dbReference type="EMBL" id="KOG86511.1"/>
    </source>
</evidence>
<proteinExistence type="predicted"/>
<dbReference type="InterPro" id="IPR000073">
    <property type="entry name" value="AB_hydrolase_1"/>
</dbReference>
<evidence type="ECO:0000313" key="3">
    <source>
        <dbReference type="Proteomes" id="UP000037020"/>
    </source>
</evidence>
<dbReference type="Proteomes" id="UP000037020">
    <property type="component" value="Unassembled WGS sequence"/>
</dbReference>
<reference evidence="2 3" key="1">
    <citation type="submission" date="2015-07" db="EMBL/GenBank/DDBJ databases">
        <authorList>
            <person name="Ju K.-S."/>
            <person name="Doroghazi J.R."/>
            <person name="Metcalf W.W."/>
        </authorList>
    </citation>
    <scope>NUCLEOTIDE SEQUENCE [LARGE SCALE GENOMIC DNA]</scope>
    <source>
        <strain evidence="2 3">NRRL B-3589</strain>
    </source>
</reference>
<dbReference type="Gene3D" id="3.40.50.1820">
    <property type="entry name" value="alpha/beta hydrolase"/>
    <property type="match status" value="1"/>
</dbReference>
<name>A0ABR5IZG3_9ACTN</name>
<dbReference type="SUPFAM" id="SSF53474">
    <property type="entry name" value="alpha/beta-Hydrolases"/>
    <property type="match status" value="1"/>
</dbReference>
<sequence length="243" mass="26319">MSHACHKLRSTSMPTTDPRPAFLLVHGAWHRPTCWAPLQEALTADGWQSRTVALPSGGPQGTPSAGMYADAEEVSARLRETAGPVVVVGHSYGGFPITEAAGDHPNVTRLVYLAAYVPEEGEYARGMHGIPQRDDLEGSAPGFEDPRSGLYQDVPEDLAERAIGELVEQSVRSFHEPLTKAAWRTVPSTYILCEEDRALRPPMQEKMAARTSRIERLATGHSPFLSAPAELAALLARIASAED</sequence>
<dbReference type="PANTHER" id="PTHR37017">
    <property type="entry name" value="AB HYDROLASE-1 DOMAIN-CONTAINING PROTEIN-RELATED"/>
    <property type="match status" value="1"/>
</dbReference>
<gene>
    <name evidence="2" type="ORF">ADK38_30620</name>
</gene>
<protein>
    <recommendedName>
        <fullName evidence="1">AB hydrolase-1 domain-containing protein</fullName>
    </recommendedName>
</protein>
<keyword evidence="3" id="KW-1185">Reference proteome</keyword>
<dbReference type="Pfam" id="PF12697">
    <property type="entry name" value="Abhydrolase_6"/>
    <property type="match status" value="1"/>
</dbReference>
<organism evidence="2 3">
    <name type="scientific">Streptomyces varsoviensis</name>
    <dbReference type="NCBI Taxonomy" id="67373"/>
    <lineage>
        <taxon>Bacteria</taxon>
        <taxon>Bacillati</taxon>
        <taxon>Actinomycetota</taxon>
        <taxon>Actinomycetes</taxon>
        <taxon>Kitasatosporales</taxon>
        <taxon>Streptomycetaceae</taxon>
        <taxon>Streptomyces</taxon>
    </lineage>
</organism>
<dbReference type="EMBL" id="LGUT01002787">
    <property type="protein sequence ID" value="KOG86511.1"/>
    <property type="molecule type" value="Genomic_DNA"/>
</dbReference>